<comment type="caution">
    <text evidence="2">The sequence shown here is derived from an EMBL/GenBank/DDBJ whole genome shotgun (WGS) entry which is preliminary data.</text>
</comment>
<evidence type="ECO:0000313" key="3">
    <source>
        <dbReference type="Proteomes" id="UP000095767"/>
    </source>
</evidence>
<evidence type="ECO:0000256" key="1">
    <source>
        <dbReference type="SAM" id="MobiDB-lite"/>
    </source>
</evidence>
<proteinExistence type="predicted"/>
<sequence>MFLAATAPAATSRSTPPCEPAGAREGNGAMDIEGLVLEQPYFWGPDRLPSELVTESVVLTAEESDKHWALVTGGWAGNDDPWINDLRTRTWRR</sequence>
<dbReference type="AlphaFoldDB" id="A0A1E5VUK1"/>
<dbReference type="Gene3D" id="3.40.50.1820">
    <property type="entry name" value="alpha/beta hydrolase"/>
    <property type="match status" value="1"/>
</dbReference>
<gene>
    <name evidence="2" type="ORF">BAE44_0010184</name>
</gene>
<feature type="region of interest" description="Disordered" evidence="1">
    <location>
        <begin position="1"/>
        <end position="27"/>
    </location>
</feature>
<name>A0A1E5VUK1_9POAL</name>
<reference evidence="2 3" key="1">
    <citation type="submission" date="2016-09" db="EMBL/GenBank/DDBJ databases">
        <title>The draft genome of Dichanthelium oligosanthes: A C3 panicoid grass species.</title>
        <authorList>
            <person name="Studer A.J."/>
            <person name="Schnable J.C."/>
            <person name="Brutnell T.P."/>
        </authorList>
    </citation>
    <scope>NUCLEOTIDE SEQUENCE [LARGE SCALE GENOMIC DNA]</scope>
    <source>
        <strain evidence="3">cv. Kellogg 1175</strain>
        <tissue evidence="2">Leaf</tissue>
    </source>
</reference>
<dbReference type="EMBL" id="LWDX02029081">
    <property type="protein sequence ID" value="OEL28797.1"/>
    <property type="molecule type" value="Genomic_DNA"/>
</dbReference>
<evidence type="ECO:0000313" key="2">
    <source>
        <dbReference type="EMBL" id="OEL28797.1"/>
    </source>
</evidence>
<dbReference type="Proteomes" id="UP000095767">
    <property type="component" value="Unassembled WGS sequence"/>
</dbReference>
<protein>
    <submittedName>
        <fullName evidence="2">Uncharacterized protein</fullName>
    </submittedName>
</protein>
<accession>A0A1E5VUK1</accession>
<feature type="compositionally biased region" description="Low complexity" evidence="1">
    <location>
        <begin position="1"/>
        <end position="16"/>
    </location>
</feature>
<organism evidence="2 3">
    <name type="scientific">Dichanthelium oligosanthes</name>
    <dbReference type="NCBI Taxonomy" id="888268"/>
    <lineage>
        <taxon>Eukaryota</taxon>
        <taxon>Viridiplantae</taxon>
        <taxon>Streptophyta</taxon>
        <taxon>Embryophyta</taxon>
        <taxon>Tracheophyta</taxon>
        <taxon>Spermatophyta</taxon>
        <taxon>Magnoliopsida</taxon>
        <taxon>Liliopsida</taxon>
        <taxon>Poales</taxon>
        <taxon>Poaceae</taxon>
        <taxon>PACMAD clade</taxon>
        <taxon>Panicoideae</taxon>
        <taxon>Panicodae</taxon>
        <taxon>Paniceae</taxon>
        <taxon>Dichantheliinae</taxon>
        <taxon>Dichanthelium</taxon>
    </lineage>
</organism>
<keyword evidence="3" id="KW-1185">Reference proteome</keyword>
<dbReference type="InterPro" id="IPR029058">
    <property type="entry name" value="AB_hydrolase_fold"/>
</dbReference>